<keyword evidence="1" id="KW-1133">Transmembrane helix</keyword>
<dbReference type="RefSeq" id="WP_104675628.1">
    <property type="nucleotide sequence ID" value="NZ_LRDH01000120.1"/>
</dbReference>
<gene>
    <name evidence="3" type="ORF">AWN73_16090</name>
</gene>
<keyword evidence="1" id="KW-0915">Sodium</keyword>
<feature type="transmembrane region" description="Helical" evidence="1">
    <location>
        <begin position="67"/>
        <end position="88"/>
    </location>
</feature>
<comment type="caution">
    <text evidence="3">The sequence shown here is derived from an EMBL/GenBank/DDBJ whole genome shotgun (WGS) entry which is preliminary data.</text>
</comment>
<feature type="transmembrane region" description="Helical" evidence="1">
    <location>
        <begin position="376"/>
        <end position="403"/>
    </location>
</feature>
<dbReference type="AlphaFoldDB" id="A0A2S7F8L8"/>
<feature type="transmembrane region" description="Helical" evidence="1">
    <location>
        <begin position="95"/>
        <end position="120"/>
    </location>
</feature>
<name>A0A2S7F8L8_CLOBU</name>
<feature type="transmembrane region" description="Helical" evidence="1">
    <location>
        <begin position="6"/>
        <end position="24"/>
    </location>
</feature>
<feature type="transmembrane region" description="Helical" evidence="1">
    <location>
        <begin position="162"/>
        <end position="184"/>
    </location>
</feature>
<keyword evidence="1" id="KW-0739">Sodium transport</keyword>
<feature type="transmembrane region" description="Helical" evidence="1">
    <location>
        <begin position="277"/>
        <end position="299"/>
    </location>
</feature>
<feature type="transmembrane region" description="Helical" evidence="1">
    <location>
        <begin position="305"/>
        <end position="325"/>
    </location>
</feature>
<proteinExistence type="inferred from homology"/>
<evidence type="ECO:0000256" key="1">
    <source>
        <dbReference type="HAMAP-Rule" id="MF_02062"/>
    </source>
</evidence>
<dbReference type="NCBIfam" id="TIGR00210">
    <property type="entry name" value="gltS"/>
    <property type="match status" value="1"/>
</dbReference>
<evidence type="ECO:0000313" key="3">
    <source>
        <dbReference type="EMBL" id="PPV13465.1"/>
    </source>
</evidence>
<evidence type="ECO:0000313" key="4">
    <source>
        <dbReference type="Proteomes" id="UP000238081"/>
    </source>
</evidence>
<keyword evidence="1" id="KW-0406">Ion transport</keyword>
<keyword evidence="1" id="KW-0769">Symport</keyword>
<comment type="subcellular location">
    <subcellularLocation>
        <location evidence="1">Cell membrane</location>
        <topology evidence="1">Multi-pass membrane protein</topology>
    </subcellularLocation>
</comment>
<organism evidence="3 4">
    <name type="scientific">Clostridium butyricum</name>
    <dbReference type="NCBI Taxonomy" id="1492"/>
    <lineage>
        <taxon>Bacteria</taxon>
        <taxon>Bacillati</taxon>
        <taxon>Bacillota</taxon>
        <taxon>Clostridia</taxon>
        <taxon>Eubacteriales</taxon>
        <taxon>Clostridiaceae</taxon>
        <taxon>Clostridium</taxon>
    </lineage>
</organism>
<dbReference type="Proteomes" id="UP000238081">
    <property type="component" value="Unassembled WGS sequence"/>
</dbReference>
<dbReference type="GO" id="GO:0015813">
    <property type="term" value="P:L-glutamate transmembrane transport"/>
    <property type="evidence" value="ECO:0007669"/>
    <property type="project" value="UniProtKB-UniRule"/>
</dbReference>
<feature type="transmembrane region" description="Helical" evidence="1">
    <location>
        <begin position="248"/>
        <end position="265"/>
    </location>
</feature>
<comment type="similarity">
    <text evidence="1">Belongs to the glutamate:Na(+) symporter (ESS) (TC 2.A.27) family.</text>
</comment>
<feature type="transmembrane region" description="Helical" evidence="1">
    <location>
        <begin position="337"/>
        <end position="356"/>
    </location>
</feature>
<evidence type="ECO:0000256" key="2">
    <source>
        <dbReference type="NCBIfam" id="TIGR00210"/>
    </source>
</evidence>
<reference evidence="3 4" key="1">
    <citation type="submission" date="2016-01" db="EMBL/GenBank/DDBJ databases">
        <title>Characterization of the Clostridium difficile lineages that are prevalent in Hong Kong and China.</title>
        <authorList>
            <person name="Kwok J.S.-L."/>
            <person name="Lam W.-Y."/>
            <person name="Ip M."/>
            <person name="Chan T.-F."/>
            <person name="Hawkey P.M."/>
            <person name="Tsui S.K.-W."/>
        </authorList>
    </citation>
    <scope>NUCLEOTIDE SEQUENCE [LARGE SCALE GENOMIC DNA]</scope>
    <source>
        <strain evidence="3 4">300064</strain>
    </source>
</reference>
<dbReference type="GO" id="GO:0005886">
    <property type="term" value="C:plasma membrane"/>
    <property type="evidence" value="ECO:0007669"/>
    <property type="project" value="UniProtKB-SubCell"/>
</dbReference>
<dbReference type="EMBL" id="LRDH01000120">
    <property type="protein sequence ID" value="PPV13465.1"/>
    <property type="molecule type" value="Genomic_DNA"/>
</dbReference>
<sequence length="404" mass="43808">MELNFNIYETMALVSIVLYIGKYIRNKFSILSQYCIPPSVVGGFTFAMLILVLKLTNIGVINLDITLQNLFMTAFFTSIGFTASIKILKKGGIKVITFLCLAILLVILQNIVGVTLASLFKLTPLLGLCTGSIPMIGGHGTAGSFGPILESLGITGATTVSVASATFGLIMGSIVGGLVAKALIHNHKLKTIRDEHSETPPSEVGDYNEENHNILSFKKLTNGACLLFIAMGIGSVVSDFIQQTGLTFPSYIGAMIVAAIIRNIYDFANKEIVEKEIETLGGLSLSFFLTMALMGLKLWQLFDLALPLMIMLFAQVLLVGLFAYFIAYRVMGKNYEAAVFASATCGFGMGATPNAIANMDELTNRYGFVHTPYFVVPIVGCLFIDFVNSGIITIFINFISYYID</sequence>
<keyword evidence="1" id="KW-0813">Transport</keyword>
<dbReference type="PANTHER" id="PTHR36178">
    <property type="entry name" value="SLR0625 PROTEIN"/>
    <property type="match status" value="1"/>
</dbReference>
<keyword evidence="1" id="KW-0472">Membrane</keyword>
<dbReference type="InterPro" id="IPR004445">
    <property type="entry name" value="GltS"/>
</dbReference>
<comment type="function">
    <text evidence="1">Catalyzes the sodium-dependent transport of glutamate.</text>
</comment>
<dbReference type="PANTHER" id="PTHR36178:SF1">
    <property type="entry name" value="SODIUM_GLUTAMATE SYMPORTER"/>
    <property type="match status" value="1"/>
</dbReference>
<dbReference type="Pfam" id="PF03616">
    <property type="entry name" value="Glt_symporter"/>
    <property type="match status" value="1"/>
</dbReference>
<keyword evidence="1" id="KW-1003">Cell membrane</keyword>
<feature type="transmembrane region" description="Helical" evidence="1">
    <location>
        <begin position="36"/>
        <end position="55"/>
    </location>
</feature>
<keyword evidence="1" id="KW-0812">Transmembrane</keyword>
<protein>
    <recommendedName>
        <fullName evidence="1 2">Sodium/glutamate symporter</fullName>
    </recommendedName>
</protein>
<feature type="transmembrane region" description="Helical" evidence="1">
    <location>
        <begin position="224"/>
        <end position="242"/>
    </location>
</feature>
<dbReference type="GO" id="GO:0015501">
    <property type="term" value="F:glutamate:sodium symporter activity"/>
    <property type="evidence" value="ECO:0007669"/>
    <property type="project" value="UniProtKB-UniRule"/>
</dbReference>
<dbReference type="HAMAP" id="MF_02062">
    <property type="entry name" value="GltS"/>
    <property type="match status" value="1"/>
</dbReference>
<accession>A0A2S7F8L8</accession>
<keyword evidence="1" id="KW-0029">Amino-acid transport</keyword>